<feature type="compositionally biased region" description="Low complexity" evidence="1">
    <location>
        <begin position="933"/>
        <end position="945"/>
    </location>
</feature>
<feature type="region of interest" description="Disordered" evidence="1">
    <location>
        <begin position="123"/>
        <end position="264"/>
    </location>
</feature>
<feature type="compositionally biased region" description="Basic and acidic residues" evidence="1">
    <location>
        <begin position="26"/>
        <end position="45"/>
    </location>
</feature>
<evidence type="ECO:0000313" key="3">
    <source>
        <dbReference type="EMBL" id="KAH6676866.1"/>
    </source>
</evidence>
<sequence length="1167" mass="127603">MENDAARPSGSASRQGGRSAIPRFSNDSRKSLLQRPSKETLRQDTRPSVGRSAYSEGLSVSATTGYDRRSVSPTPSMTSSNGDGASRIPRPSSAAGGVFSKARQQISLTEAYRMAEAEDAIFSTAPRTVQLSPARVDGSPSPAPRPRPSSRLSDNDKSRRSSLYRGATLMARSDRSLNRQGGNDDDNDTVRSLDSVSSSGSFDRRLGQYADAQHRSHSPSPRLSFQAPSGKASRIPEAGRSLSKRASLGNLNNSPQPQAFSKGHVPKGWVAHLLAQEDLRAKSPVQGREEWEHAPAAPLQSIENQPSPQEPTPPTSRPTSAEAFDNSSPNKSYAWQIDQDFTAGDLQFSDSPRINTAELDRPEPAAPPHPASPGRRERREDRLSDVRHAAHGAGRVSERGDKAKAKGNLDNGLVVSPRKTWQHLSNTKLDEIRQREHDLAQQERTSPEPTEGPKNTKLDEIRDREKAFLSKRALASNRLDDIRERNSMSGSLSPEQPKPQQPRATVDTTPSKTTDPGSVDVGEKIPNTPVTIYRGSQQKDETEAGASLPWVKGPGDHLASQSTSRHTRSDSKELLRLLARATSASPASETGGDKARGDKGGVDKASVAPSSLPEDQDAARAQAPEVEKPRPSVGFSGVPRSPSVDSVKEKRSSRAMSDNDPTDRIEGEMKLFALMDNHSERGSVRAPSVGVPSDDEEDEVDVAAEETPRAPRIDAALLPTPKVLGAFVETPANVKLEDALGQEGDEASNLAPAHSKVPSVTTRPASDRPRSRPRSKLFVSETYDQAEPPADNPPVAFEPVSAPATAGLRRRRTRSLPRSRGPLLNSVKPPSVKDDLLEIQRTYQLDDSTLDDFEKLLTDTKTTSEPLGNVDLLLTKMRIKQEEDLATSNKDNSELERYDRMSKTLNDGLMGIRTAKLGIERLEGNLVHHDNQPSVAASSAAAAPAKPRPTAKEPIIKRSPSFDEKLDVKSRSAQQKHRRSSHEQPLSHHWPRLFRLEPFRLTFLGMLLLLVGSWFVAETTMCSYYCRPVSCTSGSGPCVWEPTDPSWGTALPVKLDQWVSNGQGLQAYHKFVQDASDAYLDIQDYLTGTSIDQVNVDALDFYGKRQHRRRLRKRGLAKAAVPAPGESTRWSAVGSGRVEMGRGQEDTREYMYDMDYEGESFGADEQL</sequence>
<feature type="compositionally biased region" description="Low complexity" evidence="1">
    <location>
        <begin position="1"/>
        <end position="20"/>
    </location>
</feature>
<dbReference type="Proteomes" id="UP000770015">
    <property type="component" value="Unassembled WGS sequence"/>
</dbReference>
<feature type="compositionally biased region" description="Polar residues" evidence="1">
    <location>
        <begin position="502"/>
        <end position="516"/>
    </location>
</feature>
<name>A0A9P9A5J2_9PEZI</name>
<feature type="compositionally biased region" description="Basic and acidic residues" evidence="1">
    <location>
        <begin position="591"/>
        <end position="602"/>
    </location>
</feature>
<comment type="caution">
    <text evidence="3">The sequence shown here is derived from an EMBL/GenBank/DDBJ whole genome shotgun (WGS) entry which is preliminary data.</text>
</comment>
<feature type="compositionally biased region" description="Polar residues" evidence="1">
    <location>
        <begin position="71"/>
        <end position="83"/>
    </location>
</feature>
<feature type="compositionally biased region" description="Acidic residues" evidence="1">
    <location>
        <begin position="693"/>
        <end position="704"/>
    </location>
</feature>
<feature type="compositionally biased region" description="Polar residues" evidence="1">
    <location>
        <begin position="249"/>
        <end position="259"/>
    </location>
</feature>
<feature type="region of interest" description="Disordered" evidence="1">
    <location>
        <begin position="933"/>
        <end position="984"/>
    </location>
</feature>
<proteinExistence type="predicted"/>
<protein>
    <submittedName>
        <fullName evidence="3">Uncharacterized protein</fullName>
    </submittedName>
</protein>
<dbReference type="EMBL" id="JAGSXJ010000023">
    <property type="protein sequence ID" value="KAH6676866.1"/>
    <property type="molecule type" value="Genomic_DNA"/>
</dbReference>
<feature type="region of interest" description="Disordered" evidence="1">
    <location>
        <begin position="280"/>
        <end position="664"/>
    </location>
</feature>
<evidence type="ECO:0000256" key="2">
    <source>
        <dbReference type="SAM" id="Phobius"/>
    </source>
</evidence>
<feature type="compositionally biased region" description="Basic residues" evidence="1">
    <location>
        <begin position="808"/>
        <end position="817"/>
    </location>
</feature>
<evidence type="ECO:0000256" key="1">
    <source>
        <dbReference type="SAM" id="MobiDB-lite"/>
    </source>
</evidence>
<dbReference type="OrthoDB" id="3439035at2759"/>
<feature type="region of interest" description="Disordered" evidence="1">
    <location>
        <begin position="1"/>
        <end position="101"/>
    </location>
</feature>
<feature type="compositionally biased region" description="Basic and acidic residues" evidence="1">
    <location>
        <begin position="950"/>
        <end position="970"/>
    </location>
</feature>
<keyword evidence="2" id="KW-0812">Transmembrane</keyword>
<feature type="compositionally biased region" description="Basic and acidic residues" evidence="1">
    <location>
        <begin position="454"/>
        <end position="468"/>
    </location>
</feature>
<feature type="compositionally biased region" description="Basic and acidic residues" evidence="1">
    <location>
        <begin position="280"/>
        <end position="293"/>
    </location>
</feature>
<feature type="compositionally biased region" description="Low complexity" evidence="1">
    <location>
        <begin position="190"/>
        <end position="201"/>
    </location>
</feature>
<dbReference type="AlphaFoldDB" id="A0A9P9A5J2"/>
<accession>A0A9P9A5J2</accession>
<organism evidence="3 4">
    <name type="scientific">Plectosphaerella plurivora</name>
    <dbReference type="NCBI Taxonomy" id="936078"/>
    <lineage>
        <taxon>Eukaryota</taxon>
        <taxon>Fungi</taxon>
        <taxon>Dikarya</taxon>
        <taxon>Ascomycota</taxon>
        <taxon>Pezizomycotina</taxon>
        <taxon>Sordariomycetes</taxon>
        <taxon>Hypocreomycetidae</taxon>
        <taxon>Glomerellales</taxon>
        <taxon>Plectosphaerellaceae</taxon>
        <taxon>Plectosphaerella</taxon>
    </lineage>
</organism>
<feature type="transmembrane region" description="Helical" evidence="2">
    <location>
        <begin position="999"/>
        <end position="1017"/>
    </location>
</feature>
<feature type="compositionally biased region" description="Basic and acidic residues" evidence="1">
    <location>
        <begin position="428"/>
        <end position="441"/>
    </location>
</feature>
<evidence type="ECO:0000313" key="4">
    <source>
        <dbReference type="Proteomes" id="UP000770015"/>
    </source>
</evidence>
<keyword evidence="2" id="KW-0472">Membrane</keyword>
<keyword evidence="2" id="KW-1133">Transmembrane helix</keyword>
<gene>
    <name evidence="3" type="ORF">F5X68DRAFT_213536</name>
</gene>
<feature type="region of interest" description="Disordered" evidence="1">
    <location>
        <begin position="678"/>
        <end position="713"/>
    </location>
</feature>
<feature type="compositionally biased region" description="Basic and acidic residues" evidence="1">
    <location>
        <begin position="374"/>
        <end position="388"/>
    </location>
</feature>
<reference evidence="3" key="1">
    <citation type="journal article" date="2021" name="Nat. Commun.">
        <title>Genetic determinants of endophytism in the Arabidopsis root mycobiome.</title>
        <authorList>
            <person name="Mesny F."/>
            <person name="Miyauchi S."/>
            <person name="Thiergart T."/>
            <person name="Pickel B."/>
            <person name="Atanasova L."/>
            <person name="Karlsson M."/>
            <person name="Huettel B."/>
            <person name="Barry K.W."/>
            <person name="Haridas S."/>
            <person name="Chen C."/>
            <person name="Bauer D."/>
            <person name="Andreopoulos W."/>
            <person name="Pangilinan J."/>
            <person name="LaButti K."/>
            <person name="Riley R."/>
            <person name="Lipzen A."/>
            <person name="Clum A."/>
            <person name="Drula E."/>
            <person name="Henrissat B."/>
            <person name="Kohler A."/>
            <person name="Grigoriev I.V."/>
            <person name="Martin F.M."/>
            <person name="Hacquard S."/>
        </authorList>
    </citation>
    <scope>NUCLEOTIDE SEQUENCE</scope>
    <source>
        <strain evidence="3">MPI-SDFR-AT-0117</strain>
    </source>
</reference>
<feature type="region of interest" description="Disordered" evidence="1">
    <location>
        <begin position="737"/>
        <end position="829"/>
    </location>
</feature>
<keyword evidence="4" id="KW-1185">Reference proteome</keyword>
<feature type="compositionally biased region" description="Low complexity" evidence="1">
    <location>
        <begin position="576"/>
        <end position="588"/>
    </location>
</feature>
<feature type="compositionally biased region" description="Polar residues" evidence="1">
    <location>
        <begin position="218"/>
        <end position="227"/>
    </location>
</feature>